<proteinExistence type="predicted"/>
<gene>
    <name evidence="2" type="ORF">GALL_547540</name>
</gene>
<organism evidence="2">
    <name type="scientific">mine drainage metagenome</name>
    <dbReference type="NCBI Taxonomy" id="410659"/>
    <lineage>
        <taxon>unclassified sequences</taxon>
        <taxon>metagenomes</taxon>
        <taxon>ecological metagenomes</taxon>
    </lineage>
</organism>
<reference evidence="2" key="1">
    <citation type="submission" date="2016-10" db="EMBL/GenBank/DDBJ databases">
        <title>Sequence of Gallionella enrichment culture.</title>
        <authorList>
            <person name="Poehlein A."/>
            <person name="Muehling M."/>
            <person name="Daniel R."/>
        </authorList>
    </citation>
    <scope>NUCLEOTIDE SEQUENCE</scope>
</reference>
<accession>A0A1J5NZN0</accession>
<dbReference type="AlphaFoldDB" id="A0A1J5NZN0"/>
<evidence type="ECO:0000256" key="1">
    <source>
        <dbReference type="SAM" id="Phobius"/>
    </source>
</evidence>
<dbReference type="PROSITE" id="PS51257">
    <property type="entry name" value="PROKAR_LIPOPROTEIN"/>
    <property type="match status" value="1"/>
</dbReference>
<feature type="transmembrane region" description="Helical" evidence="1">
    <location>
        <begin position="18"/>
        <end position="37"/>
    </location>
</feature>
<protein>
    <submittedName>
        <fullName evidence="2">Uncharacterized protein</fullName>
    </submittedName>
</protein>
<keyword evidence="1" id="KW-0812">Transmembrane</keyword>
<keyword evidence="1" id="KW-0472">Membrane</keyword>
<name>A0A1J5NZN0_9ZZZZ</name>
<sequence length="84" mass="9520">MRDISIDVLCTLDLLLRLMNLCLAYTGLLLSCTAGYWEHTMVRYSRDNWTTAWMSLFSGSTAGPQLPEAYCSTGCFNKQLSRSR</sequence>
<keyword evidence="1" id="KW-1133">Transmembrane helix</keyword>
<dbReference type="EMBL" id="MLJW01008770">
    <property type="protein sequence ID" value="OIQ63704.1"/>
    <property type="molecule type" value="Genomic_DNA"/>
</dbReference>
<comment type="caution">
    <text evidence="2">The sequence shown here is derived from an EMBL/GenBank/DDBJ whole genome shotgun (WGS) entry which is preliminary data.</text>
</comment>
<evidence type="ECO:0000313" key="2">
    <source>
        <dbReference type="EMBL" id="OIQ63704.1"/>
    </source>
</evidence>